<keyword evidence="1" id="KW-0812">Transmembrane</keyword>
<dbReference type="AlphaFoldDB" id="A0A2H0DT63"/>
<sequence length="141" mass="14857">MRKEILLAVIFGIILGGVILYGINLANKSATNLNENKTSATVAPISTPTPIQKSLSIVSPQNHSVTSDKLITITGRATPDSNITVISEIDDLIIETSPAGTFSAQINLIGGENTITVTELKSDNTTITEAITIIQTANLPE</sequence>
<dbReference type="Proteomes" id="UP000231136">
    <property type="component" value="Unassembled WGS sequence"/>
</dbReference>
<reference evidence="2 3" key="1">
    <citation type="submission" date="2017-09" db="EMBL/GenBank/DDBJ databases">
        <title>Depth-based differentiation of microbial function through sediment-hosted aquifers and enrichment of novel symbionts in the deep terrestrial subsurface.</title>
        <authorList>
            <person name="Probst A.J."/>
            <person name="Ladd B."/>
            <person name="Jarett J.K."/>
            <person name="Geller-Mcgrath D.E."/>
            <person name="Sieber C.M."/>
            <person name="Emerson J.B."/>
            <person name="Anantharaman K."/>
            <person name="Thomas B.C."/>
            <person name="Malmstrom R."/>
            <person name="Stieglmeier M."/>
            <person name="Klingl A."/>
            <person name="Woyke T."/>
            <person name="Ryan C.M."/>
            <person name="Banfield J.F."/>
        </authorList>
    </citation>
    <scope>NUCLEOTIDE SEQUENCE [LARGE SCALE GENOMIC DNA]</scope>
    <source>
        <strain evidence="2">CG22_combo_CG10-13_8_21_14_all_43_12</strain>
    </source>
</reference>
<dbReference type="InterPro" id="IPR013783">
    <property type="entry name" value="Ig-like_fold"/>
</dbReference>
<feature type="transmembrane region" description="Helical" evidence="1">
    <location>
        <begin position="5"/>
        <end position="23"/>
    </location>
</feature>
<accession>A0A2H0DT63</accession>
<dbReference type="EMBL" id="PCTR01000134">
    <property type="protein sequence ID" value="PIP85377.1"/>
    <property type="molecule type" value="Genomic_DNA"/>
</dbReference>
<evidence type="ECO:0000313" key="2">
    <source>
        <dbReference type="EMBL" id="PIP85377.1"/>
    </source>
</evidence>
<name>A0A2H0DT63_9BACT</name>
<evidence type="ECO:0000313" key="3">
    <source>
        <dbReference type="Proteomes" id="UP000231136"/>
    </source>
</evidence>
<organism evidence="2 3">
    <name type="scientific">Candidatus Collierbacteria bacterium CG22_combo_CG10-13_8_21_14_all_43_12</name>
    <dbReference type="NCBI Taxonomy" id="1974537"/>
    <lineage>
        <taxon>Bacteria</taxon>
        <taxon>Candidatus Collieribacteriota</taxon>
    </lineage>
</organism>
<proteinExistence type="predicted"/>
<keyword evidence="1" id="KW-0472">Membrane</keyword>
<protein>
    <submittedName>
        <fullName evidence="2">Uncharacterized protein</fullName>
    </submittedName>
</protein>
<dbReference type="Gene3D" id="2.60.40.10">
    <property type="entry name" value="Immunoglobulins"/>
    <property type="match status" value="1"/>
</dbReference>
<evidence type="ECO:0000256" key="1">
    <source>
        <dbReference type="SAM" id="Phobius"/>
    </source>
</evidence>
<gene>
    <name evidence="2" type="ORF">COW83_04570</name>
</gene>
<comment type="caution">
    <text evidence="2">The sequence shown here is derived from an EMBL/GenBank/DDBJ whole genome shotgun (WGS) entry which is preliminary data.</text>
</comment>
<keyword evidence="1" id="KW-1133">Transmembrane helix</keyword>